<dbReference type="InterPro" id="IPR003439">
    <property type="entry name" value="ABC_transporter-like_ATP-bd"/>
</dbReference>
<evidence type="ECO:0000313" key="5">
    <source>
        <dbReference type="EMBL" id="RWS30833.1"/>
    </source>
</evidence>
<gene>
    <name evidence="5" type="ORF">B4U80_05480</name>
</gene>
<dbReference type="GO" id="GO:0016887">
    <property type="term" value="F:ATP hydrolysis activity"/>
    <property type="evidence" value="ECO:0007669"/>
    <property type="project" value="InterPro"/>
</dbReference>
<dbReference type="Pfam" id="PF00005">
    <property type="entry name" value="ABC_tran"/>
    <property type="match status" value="1"/>
</dbReference>
<evidence type="ECO:0000256" key="1">
    <source>
        <dbReference type="ARBA" id="ARBA00022448"/>
    </source>
</evidence>
<keyword evidence="3" id="KW-0472">Membrane</keyword>
<dbReference type="EMBL" id="NCKV01000359">
    <property type="protein sequence ID" value="RWS30833.1"/>
    <property type="molecule type" value="Genomic_DNA"/>
</dbReference>
<comment type="caution">
    <text evidence="5">The sequence shown here is derived from an EMBL/GenBank/DDBJ whole genome shotgun (WGS) entry which is preliminary data.</text>
</comment>
<dbReference type="Proteomes" id="UP000288716">
    <property type="component" value="Unassembled WGS sequence"/>
</dbReference>
<dbReference type="AlphaFoldDB" id="A0A443STK2"/>
<keyword evidence="2" id="KW-0677">Repeat</keyword>
<dbReference type="GO" id="GO:0016020">
    <property type="term" value="C:membrane"/>
    <property type="evidence" value="ECO:0007669"/>
    <property type="project" value="InterPro"/>
</dbReference>
<dbReference type="SUPFAM" id="SSF52540">
    <property type="entry name" value="P-loop containing nucleoside triphosphate hydrolases"/>
    <property type="match status" value="1"/>
</dbReference>
<dbReference type="GO" id="GO:0005319">
    <property type="term" value="F:lipid transporter activity"/>
    <property type="evidence" value="ECO:0007669"/>
    <property type="project" value="TreeGrafter"/>
</dbReference>
<reference evidence="5 6" key="1">
    <citation type="journal article" date="2018" name="Gigascience">
        <title>Genomes of trombidid mites reveal novel predicted allergens and laterally-transferred genes associated with secondary metabolism.</title>
        <authorList>
            <person name="Dong X."/>
            <person name="Chaisiri K."/>
            <person name="Xia D."/>
            <person name="Armstrong S.D."/>
            <person name="Fang Y."/>
            <person name="Donnelly M.J."/>
            <person name="Kadowaki T."/>
            <person name="McGarry J.W."/>
            <person name="Darby A.C."/>
            <person name="Makepeace B.L."/>
        </authorList>
    </citation>
    <scope>NUCLEOTIDE SEQUENCE [LARGE SCALE GENOMIC DNA]</scope>
    <source>
        <strain evidence="5">UoL-UT</strain>
    </source>
</reference>
<feature type="transmembrane region" description="Helical" evidence="3">
    <location>
        <begin position="80"/>
        <end position="106"/>
    </location>
</feature>
<evidence type="ECO:0000256" key="2">
    <source>
        <dbReference type="ARBA" id="ARBA00022737"/>
    </source>
</evidence>
<evidence type="ECO:0000256" key="3">
    <source>
        <dbReference type="SAM" id="Phobius"/>
    </source>
</evidence>
<dbReference type="GO" id="GO:0005524">
    <property type="term" value="F:ATP binding"/>
    <property type="evidence" value="ECO:0007669"/>
    <property type="project" value="InterPro"/>
</dbReference>
<dbReference type="PANTHER" id="PTHR19229:SF36">
    <property type="entry name" value="ATP-BINDING CASSETTE SUB-FAMILY A MEMBER 2"/>
    <property type="match status" value="1"/>
</dbReference>
<keyword evidence="3" id="KW-0812">Transmembrane</keyword>
<feature type="transmembrane region" description="Helical" evidence="3">
    <location>
        <begin position="35"/>
        <end position="60"/>
    </location>
</feature>
<protein>
    <submittedName>
        <fullName evidence="5">ABC transporter sub-family A-like protein 3</fullName>
    </submittedName>
</protein>
<feature type="transmembrane region" description="Helical" evidence="3">
    <location>
        <begin position="201"/>
        <end position="223"/>
    </location>
</feature>
<dbReference type="VEuPathDB" id="VectorBase:LDEU001204"/>
<evidence type="ECO:0000313" key="6">
    <source>
        <dbReference type="Proteomes" id="UP000288716"/>
    </source>
</evidence>
<sequence length="573" mass="65478">MVFETIQRCDRGDINSQQVSHTWLKHMFLPVPLRFYYASFFWIVVALFILFPFYFVHYVYVSKNYLLIELSRLKQRKVWIAYWLFDICFIDGFVVTHLISFVLLTASDTFSKVLFYVLLIIAETSPIFTLVWAIIKLSAAYYRLTSCDGLSQAWKSILCANNGPIDNPFSSNEILRCCEETCSNDVCFVKLYYNPFTFGDYGIMLELIMLIVSACLGWIYIWLRKRNEQKLNEMIEETSEKKIAALHTLAGTKITFRVKEIDVVTERKNVNETYTRNKKDKAIVVQNLVKKFEKSAIIDNISFEVQRGNIFGILGIRGSGTETLIRIMATELIQTEGTVIVNGYKTSEQMYNSQIGYSPEIPVLLSKLTVREIVLFYARVRGLSNKDAISETDEIIAGQNITANSVIDKLTWIQKKKLAIAVSFIGIPAVVLLESPFYGIDNQSRQEMLTNIKKLQNRHNSTVIITSSTIDDCEPLCDRIAVMGLGQIRCIGTAHYLRAKFQKGYFVLLQISDKVEDINSLEAAITRDGNVSADSIFKQLKPNTAIENCIVTKASLEQFIVLTFWIQTLFNKC</sequence>
<keyword evidence="6" id="KW-1185">Reference proteome</keyword>
<dbReference type="PROSITE" id="PS50893">
    <property type="entry name" value="ABC_TRANSPORTER_2"/>
    <property type="match status" value="1"/>
</dbReference>
<dbReference type="OrthoDB" id="10255969at2759"/>
<keyword evidence="3" id="KW-1133">Transmembrane helix</keyword>
<dbReference type="InterPro" id="IPR026082">
    <property type="entry name" value="ABCA"/>
</dbReference>
<name>A0A443STK2_9ACAR</name>
<feature type="transmembrane region" description="Helical" evidence="3">
    <location>
        <begin position="113"/>
        <end position="135"/>
    </location>
</feature>
<dbReference type="InterPro" id="IPR027417">
    <property type="entry name" value="P-loop_NTPase"/>
</dbReference>
<dbReference type="GO" id="GO:0140359">
    <property type="term" value="F:ABC-type transporter activity"/>
    <property type="evidence" value="ECO:0007669"/>
    <property type="project" value="InterPro"/>
</dbReference>
<accession>A0A443STK2</accession>
<proteinExistence type="predicted"/>
<feature type="transmembrane region" description="Helical" evidence="3">
    <location>
        <begin position="418"/>
        <end position="438"/>
    </location>
</feature>
<dbReference type="STRING" id="299467.A0A443STK2"/>
<dbReference type="Gene3D" id="3.40.50.300">
    <property type="entry name" value="P-loop containing nucleotide triphosphate hydrolases"/>
    <property type="match status" value="1"/>
</dbReference>
<evidence type="ECO:0000259" key="4">
    <source>
        <dbReference type="PROSITE" id="PS50893"/>
    </source>
</evidence>
<feature type="domain" description="ABC transporter" evidence="4">
    <location>
        <begin position="283"/>
        <end position="510"/>
    </location>
</feature>
<organism evidence="5 6">
    <name type="scientific">Leptotrombidium deliense</name>
    <dbReference type="NCBI Taxonomy" id="299467"/>
    <lineage>
        <taxon>Eukaryota</taxon>
        <taxon>Metazoa</taxon>
        <taxon>Ecdysozoa</taxon>
        <taxon>Arthropoda</taxon>
        <taxon>Chelicerata</taxon>
        <taxon>Arachnida</taxon>
        <taxon>Acari</taxon>
        <taxon>Acariformes</taxon>
        <taxon>Trombidiformes</taxon>
        <taxon>Prostigmata</taxon>
        <taxon>Anystina</taxon>
        <taxon>Parasitengona</taxon>
        <taxon>Trombiculoidea</taxon>
        <taxon>Trombiculidae</taxon>
        <taxon>Leptotrombidium</taxon>
    </lineage>
</organism>
<dbReference type="PANTHER" id="PTHR19229">
    <property type="entry name" value="ATP-BINDING CASSETTE TRANSPORTER SUBFAMILY A ABCA"/>
    <property type="match status" value="1"/>
</dbReference>
<keyword evidence="1" id="KW-0813">Transport</keyword>